<proteinExistence type="predicted"/>
<evidence type="ECO:0000313" key="1">
    <source>
        <dbReference type="EMBL" id="GAA4032668.1"/>
    </source>
</evidence>
<sequence>MSKIDDLLKHIFVAQIVTANHKVIEKPEGKGQIVLNTTSYNDFNSLDDFNSSLESNFDKFCDSIEEQLDNIVNKVERIKFLDSILKSLDKINRITFETKKTGLIHKNYKFSNDLEDEFFEKNSTAYCNDFILSQHTFLLKSIEFIKESKRQNENFTQDDINNLLFVSNTNTSKCLGIKKIKTKLTVEELAFFFKILQKAEIFQPNNSTDFAKVVAEIFQTNKKDKLSDNTFMKYFHSKQPSSVAAKFIGDYLPQIKEEIEKFK</sequence>
<organism evidence="1 2">
    <name type="scientific">Flavobacterium cheonhonense</name>
    <dbReference type="NCBI Taxonomy" id="706185"/>
    <lineage>
        <taxon>Bacteria</taxon>
        <taxon>Pseudomonadati</taxon>
        <taxon>Bacteroidota</taxon>
        <taxon>Flavobacteriia</taxon>
        <taxon>Flavobacteriales</taxon>
        <taxon>Flavobacteriaceae</taxon>
        <taxon>Flavobacterium</taxon>
    </lineage>
</organism>
<dbReference type="EMBL" id="BAABCR010000015">
    <property type="protein sequence ID" value="GAA4032668.1"/>
    <property type="molecule type" value="Genomic_DNA"/>
</dbReference>
<keyword evidence="2" id="KW-1185">Reference proteome</keyword>
<evidence type="ECO:0000313" key="2">
    <source>
        <dbReference type="Proteomes" id="UP001500968"/>
    </source>
</evidence>
<gene>
    <name evidence="1" type="ORF">GCM10022386_16140</name>
</gene>
<name>A0ABP7TXB0_9FLAO</name>
<dbReference type="RefSeq" id="WP_324689231.1">
    <property type="nucleotide sequence ID" value="NZ_BAABCR010000015.1"/>
</dbReference>
<reference evidence="2" key="1">
    <citation type="journal article" date="2019" name="Int. J. Syst. Evol. Microbiol.">
        <title>The Global Catalogue of Microorganisms (GCM) 10K type strain sequencing project: providing services to taxonomists for standard genome sequencing and annotation.</title>
        <authorList>
            <consortium name="The Broad Institute Genomics Platform"/>
            <consortium name="The Broad Institute Genome Sequencing Center for Infectious Disease"/>
            <person name="Wu L."/>
            <person name="Ma J."/>
        </authorList>
    </citation>
    <scope>NUCLEOTIDE SEQUENCE [LARGE SCALE GENOMIC DNA]</scope>
    <source>
        <strain evidence="2">JCM 17064</strain>
    </source>
</reference>
<protein>
    <submittedName>
        <fullName evidence="1">Uncharacterized protein</fullName>
    </submittedName>
</protein>
<accession>A0ABP7TXB0</accession>
<comment type="caution">
    <text evidence="1">The sequence shown here is derived from an EMBL/GenBank/DDBJ whole genome shotgun (WGS) entry which is preliminary data.</text>
</comment>
<dbReference type="Proteomes" id="UP001500968">
    <property type="component" value="Unassembled WGS sequence"/>
</dbReference>